<evidence type="ECO:0000256" key="7">
    <source>
        <dbReference type="ARBA" id="ARBA00073015"/>
    </source>
</evidence>
<keyword evidence="4" id="KW-0966">Cell projection</keyword>
<gene>
    <name evidence="9" type="primary">CALML4</name>
    <name evidence="9" type="synonym">LOC115166807</name>
</gene>
<dbReference type="GO" id="GO:0005509">
    <property type="term" value="F:calcium ion binding"/>
    <property type="evidence" value="ECO:0007669"/>
    <property type="project" value="InterPro"/>
</dbReference>
<evidence type="ECO:0000313" key="10">
    <source>
        <dbReference type="Proteomes" id="UP000472277"/>
    </source>
</evidence>
<reference evidence="9" key="1">
    <citation type="submission" date="2025-08" db="UniProtKB">
        <authorList>
            <consortium name="Ensembl"/>
        </authorList>
    </citation>
    <scope>IDENTIFICATION</scope>
</reference>
<keyword evidence="10" id="KW-1185">Reference proteome</keyword>
<evidence type="ECO:0000256" key="3">
    <source>
        <dbReference type="ARBA" id="ARBA00022737"/>
    </source>
</evidence>
<evidence type="ECO:0000256" key="2">
    <source>
        <dbReference type="ARBA" id="ARBA00009763"/>
    </source>
</evidence>
<dbReference type="Gene3D" id="1.10.238.10">
    <property type="entry name" value="EF-hand"/>
    <property type="match status" value="2"/>
</dbReference>
<keyword evidence="3" id="KW-0677">Repeat</keyword>
<dbReference type="InterPro" id="IPR050230">
    <property type="entry name" value="CALM/Myosin/TropC-like"/>
</dbReference>
<comment type="similarity">
    <text evidence="2">Belongs to the calmodulin family.</text>
</comment>
<protein>
    <recommendedName>
        <fullName evidence="7">Calmodulin-like protein 4</fullName>
    </recommendedName>
</protein>
<dbReference type="PANTHER" id="PTHR23048">
    <property type="entry name" value="MYOSIN LIGHT CHAIN 1, 3"/>
    <property type="match status" value="1"/>
</dbReference>
<feature type="domain" description="EF-hand" evidence="8">
    <location>
        <begin position="143"/>
        <end position="178"/>
    </location>
</feature>
<evidence type="ECO:0000313" key="9">
    <source>
        <dbReference type="Ensembl" id="ENSSTUP00000044967.1"/>
    </source>
</evidence>
<dbReference type="CDD" id="cd00051">
    <property type="entry name" value="EFh"/>
    <property type="match status" value="2"/>
</dbReference>
<comment type="subunit">
    <text evidence="6">Interacts with MYO7B; the interaction mediates the association of CALML4 with the IMAC/intermicrovillar adhesion complex. Interacts with MYO7A.</text>
</comment>
<organism evidence="9 10">
    <name type="scientific">Salmo trutta</name>
    <name type="common">Brown trout</name>
    <dbReference type="NCBI Taxonomy" id="8032"/>
    <lineage>
        <taxon>Eukaryota</taxon>
        <taxon>Metazoa</taxon>
        <taxon>Chordata</taxon>
        <taxon>Craniata</taxon>
        <taxon>Vertebrata</taxon>
        <taxon>Euteleostomi</taxon>
        <taxon>Actinopterygii</taxon>
        <taxon>Neopterygii</taxon>
        <taxon>Teleostei</taxon>
        <taxon>Protacanthopterygii</taxon>
        <taxon>Salmoniformes</taxon>
        <taxon>Salmonidae</taxon>
        <taxon>Salmoninae</taxon>
        <taxon>Salmo</taxon>
    </lineage>
</organism>
<evidence type="ECO:0000256" key="1">
    <source>
        <dbReference type="ARBA" id="ARBA00004105"/>
    </source>
</evidence>
<dbReference type="FunFam" id="1.10.238.10:FF:000191">
    <property type="entry name" value="Calmodulin like 4"/>
    <property type="match status" value="1"/>
</dbReference>
<proteinExistence type="inferred from homology"/>
<dbReference type="FunCoup" id="A0A673ZE04">
    <property type="interactions" value="688"/>
</dbReference>
<dbReference type="GO" id="GO:0016460">
    <property type="term" value="C:myosin II complex"/>
    <property type="evidence" value="ECO:0007669"/>
    <property type="project" value="TreeGrafter"/>
</dbReference>
<comment type="function">
    <text evidence="5">As part of the intermicrovillar adhesion complex/IMAC plays a role in epithelial brush border differentiation, controlling microvilli organization and length. Acts as a light chain for MYO7B and is required for efficient targeting of the IMAC to the tips of border brush microvilli.</text>
</comment>
<dbReference type="Pfam" id="PF13499">
    <property type="entry name" value="EF-hand_7"/>
    <property type="match status" value="1"/>
</dbReference>
<dbReference type="PANTHER" id="PTHR23048:SF45">
    <property type="entry name" value="CALMODULIN LIKE 4"/>
    <property type="match status" value="1"/>
</dbReference>
<dbReference type="PROSITE" id="PS50222">
    <property type="entry name" value="EF_HAND_2"/>
    <property type="match status" value="3"/>
</dbReference>
<name>A0A673ZE04_SALTR</name>
<evidence type="ECO:0000256" key="5">
    <source>
        <dbReference type="ARBA" id="ARBA00054485"/>
    </source>
</evidence>
<dbReference type="GeneTree" id="ENSGT00940000157859"/>
<evidence type="ECO:0000259" key="8">
    <source>
        <dbReference type="PROSITE" id="PS50222"/>
    </source>
</evidence>
<accession>A0A673ZE04</accession>
<dbReference type="GO" id="GO:0005902">
    <property type="term" value="C:microvillus"/>
    <property type="evidence" value="ECO:0007669"/>
    <property type="project" value="UniProtKB-SubCell"/>
</dbReference>
<dbReference type="AlphaFoldDB" id="A0A673ZE04"/>
<dbReference type="InterPro" id="IPR011992">
    <property type="entry name" value="EF-hand-dom_pair"/>
</dbReference>
<comment type="subcellular location">
    <subcellularLocation>
        <location evidence="1">Cell projection</location>
        <location evidence="1">Microvillus</location>
    </subcellularLocation>
</comment>
<evidence type="ECO:0000256" key="6">
    <source>
        <dbReference type="ARBA" id="ARBA00064623"/>
    </source>
</evidence>
<dbReference type="InParanoid" id="A0A673ZE04"/>
<dbReference type="Proteomes" id="UP000472277">
    <property type="component" value="Chromosome 29"/>
</dbReference>
<dbReference type="InterPro" id="IPR002048">
    <property type="entry name" value="EF_hand_dom"/>
</dbReference>
<evidence type="ECO:0000256" key="4">
    <source>
        <dbReference type="ARBA" id="ARBA00023273"/>
    </source>
</evidence>
<reference evidence="9" key="2">
    <citation type="submission" date="2025-09" db="UniProtKB">
        <authorList>
            <consortium name="Ensembl"/>
        </authorList>
    </citation>
    <scope>IDENTIFICATION</scope>
</reference>
<dbReference type="OMA" id="HYEEFTK"/>
<dbReference type="Ensembl" id="ENSSTUT00000046929.1">
    <property type="protein sequence ID" value="ENSSTUP00000044967.1"/>
    <property type="gene ID" value="ENSSTUG00000018951.1"/>
</dbReference>
<dbReference type="SUPFAM" id="SSF47473">
    <property type="entry name" value="EF-hand"/>
    <property type="match status" value="1"/>
</dbReference>
<feature type="domain" description="EF-hand" evidence="8">
    <location>
        <begin position="70"/>
        <end position="105"/>
    </location>
</feature>
<dbReference type="Pfam" id="PF13405">
    <property type="entry name" value="EF-hand_6"/>
    <property type="match status" value="1"/>
</dbReference>
<feature type="domain" description="EF-hand" evidence="8">
    <location>
        <begin position="179"/>
        <end position="214"/>
    </location>
</feature>
<sequence>MYSVVDFRTGRQMGVETGEVSQLHSRREISDYRHGKKKLLNCFVFTNFCTCLGQFMVYCVFPQAKFLSGTQINEFKECFSLYDKKRKGKIEAKDLITVMRCLGTSPTFGEIDRHLQVHKIDKKGELDFSTFLTMMHRQIQQEDPKAEILEAMRMTDKQKKGYILASELRAKLTKLGEKLTDKEVDELFREANVKSNGKVHYEEFTRMVTLPSVDY</sequence>
<dbReference type="SMART" id="SM00054">
    <property type="entry name" value="EFh"/>
    <property type="match status" value="4"/>
</dbReference>